<dbReference type="InterPro" id="IPR023845">
    <property type="entry name" value="DUF3817_TM"/>
</dbReference>
<gene>
    <name evidence="8" type="ORF">WKV53_04190</name>
</gene>
<evidence type="ECO:0000313" key="8">
    <source>
        <dbReference type="EMBL" id="MEK7949677.1"/>
    </source>
</evidence>
<keyword evidence="5 6" id="KW-0472">Membrane</keyword>
<name>A0ABU9APQ0_9BACT</name>
<reference evidence="8 9" key="1">
    <citation type="submission" date="2024-04" db="EMBL/GenBank/DDBJ databases">
        <title>Luteolibacter sp. isolated from soil.</title>
        <authorList>
            <person name="An J."/>
        </authorList>
    </citation>
    <scope>NUCLEOTIDE SEQUENCE [LARGE SCALE GENOMIC DNA]</scope>
    <source>
        <strain evidence="8 9">Y139</strain>
    </source>
</reference>
<dbReference type="PANTHER" id="PTHR40077">
    <property type="entry name" value="MEMBRANE PROTEIN-RELATED"/>
    <property type="match status" value="1"/>
</dbReference>
<keyword evidence="2" id="KW-1003">Cell membrane</keyword>
<evidence type="ECO:0000256" key="1">
    <source>
        <dbReference type="ARBA" id="ARBA00004651"/>
    </source>
</evidence>
<feature type="domain" description="DUF3817" evidence="7">
    <location>
        <begin position="11"/>
        <end position="95"/>
    </location>
</feature>
<evidence type="ECO:0000256" key="6">
    <source>
        <dbReference type="SAM" id="Phobius"/>
    </source>
</evidence>
<feature type="transmembrane region" description="Helical" evidence="6">
    <location>
        <begin position="12"/>
        <end position="33"/>
    </location>
</feature>
<protein>
    <submittedName>
        <fullName evidence="8">DUF3817 domain-containing protein</fullName>
    </submittedName>
</protein>
<keyword evidence="9" id="KW-1185">Reference proteome</keyword>
<evidence type="ECO:0000256" key="2">
    <source>
        <dbReference type="ARBA" id="ARBA00022475"/>
    </source>
</evidence>
<dbReference type="RefSeq" id="WP_341403095.1">
    <property type="nucleotide sequence ID" value="NZ_JBBUKT010000001.1"/>
</dbReference>
<feature type="transmembrane region" description="Helical" evidence="6">
    <location>
        <begin position="45"/>
        <end position="62"/>
    </location>
</feature>
<proteinExistence type="predicted"/>
<evidence type="ECO:0000256" key="3">
    <source>
        <dbReference type="ARBA" id="ARBA00022692"/>
    </source>
</evidence>
<comment type="subcellular location">
    <subcellularLocation>
        <location evidence="1">Cell membrane</location>
        <topology evidence="1">Multi-pass membrane protein</topology>
    </subcellularLocation>
</comment>
<organism evidence="8 9">
    <name type="scientific">Luteolibacter soli</name>
    <dbReference type="NCBI Taxonomy" id="3135280"/>
    <lineage>
        <taxon>Bacteria</taxon>
        <taxon>Pseudomonadati</taxon>
        <taxon>Verrucomicrobiota</taxon>
        <taxon>Verrucomicrobiia</taxon>
        <taxon>Verrucomicrobiales</taxon>
        <taxon>Verrucomicrobiaceae</taxon>
        <taxon>Luteolibacter</taxon>
    </lineage>
</organism>
<keyword evidence="4 6" id="KW-1133">Transmembrane helix</keyword>
<sequence>MSAPDFRDPIGRIRLVGMVEAVSFLILIGCSVAKRVADMPLGVKVFGPIHGALFMLLLYLIFQAWGDRLLTKRQAVLAGVMSIVPFGPFWMDRRLAETATQSGDSVD</sequence>
<dbReference type="PANTHER" id="PTHR40077:SF1">
    <property type="entry name" value="MEMBRANE PROTEIN"/>
    <property type="match status" value="1"/>
</dbReference>
<dbReference type="Proteomes" id="UP001371305">
    <property type="component" value="Unassembled WGS sequence"/>
</dbReference>
<keyword evidence="3 6" id="KW-0812">Transmembrane</keyword>
<dbReference type="Pfam" id="PF12823">
    <property type="entry name" value="DUF3817"/>
    <property type="match status" value="1"/>
</dbReference>
<evidence type="ECO:0000313" key="9">
    <source>
        <dbReference type="Proteomes" id="UP001371305"/>
    </source>
</evidence>
<evidence type="ECO:0000256" key="4">
    <source>
        <dbReference type="ARBA" id="ARBA00022989"/>
    </source>
</evidence>
<dbReference type="EMBL" id="JBBUKT010000001">
    <property type="protein sequence ID" value="MEK7949677.1"/>
    <property type="molecule type" value="Genomic_DNA"/>
</dbReference>
<feature type="transmembrane region" description="Helical" evidence="6">
    <location>
        <begin position="74"/>
        <end position="91"/>
    </location>
</feature>
<evidence type="ECO:0000256" key="5">
    <source>
        <dbReference type="ARBA" id="ARBA00023136"/>
    </source>
</evidence>
<dbReference type="NCBIfam" id="TIGR03954">
    <property type="entry name" value="integ_memb_HG"/>
    <property type="match status" value="1"/>
</dbReference>
<accession>A0ABU9APQ0</accession>
<comment type="caution">
    <text evidence="8">The sequence shown here is derived from an EMBL/GenBank/DDBJ whole genome shotgun (WGS) entry which is preliminary data.</text>
</comment>
<evidence type="ECO:0000259" key="7">
    <source>
        <dbReference type="Pfam" id="PF12823"/>
    </source>
</evidence>